<evidence type="ECO:0000256" key="1">
    <source>
        <dbReference type="SAM" id="MobiDB-lite"/>
    </source>
</evidence>
<evidence type="ECO:0008006" key="4">
    <source>
        <dbReference type="Google" id="ProtNLM"/>
    </source>
</evidence>
<sequence length="49" mass="5447">MTKLELGRNHNLLHHDNMPAHTSLKTTEFVNNTNMVVPPPSLLGRLGSL</sequence>
<organism evidence="2 3">
    <name type="scientific">Cryptotermes secundus</name>
    <dbReference type="NCBI Taxonomy" id="105785"/>
    <lineage>
        <taxon>Eukaryota</taxon>
        <taxon>Metazoa</taxon>
        <taxon>Ecdysozoa</taxon>
        <taxon>Arthropoda</taxon>
        <taxon>Hexapoda</taxon>
        <taxon>Insecta</taxon>
        <taxon>Pterygota</taxon>
        <taxon>Neoptera</taxon>
        <taxon>Polyneoptera</taxon>
        <taxon>Dictyoptera</taxon>
        <taxon>Blattodea</taxon>
        <taxon>Blattoidea</taxon>
        <taxon>Termitoidae</taxon>
        <taxon>Kalotermitidae</taxon>
        <taxon>Cryptotermitinae</taxon>
        <taxon>Cryptotermes</taxon>
    </lineage>
</organism>
<protein>
    <recommendedName>
        <fullName evidence="4">Histone-lysine N-methyltransferase SETMAR</fullName>
    </recommendedName>
</protein>
<evidence type="ECO:0000313" key="3">
    <source>
        <dbReference type="Proteomes" id="UP000235965"/>
    </source>
</evidence>
<dbReference type="Proteomes" id="UP000235965">
    <property type="component" value="Unassembled WGS sequence"/>
</dbReference>
<keyword evidence="3" id="KW-1185">Reference proteome</keyword>
<evidence type="ECO:0000313" key="2">
    <source>
        <dbReference type="EMBL" id="PNF37382.1"/>
    </source>
</evidence>
<dbReference type="EMBL" id="NEVH01006604">
    <property type="protein sequence ID" value="PNF37382.1"/>
    <property type="molecule type" value="Genomic_DNA"/>
</dbReference>
<accession>A0A2J7R993</accession>
<proteinExistence type="predicted"/>
<reference evidence="2 3" key="1">
    <citation type="submission" date="2017-12" db="EMBL/GenBank/DDBJ databases">
        <title>Hemimetabolous genomes reveal molecular basis of termite eusociality.</title>
        <authorList>
            <person name="Harrison M.C."/>
            <person name="Jongepier E."/>
            <person name="Robertson H.M."/>
            <person name="Arning N."/>
            <person name="Bitard-Feildel T."/>
            <person name="Chao H."/>
            <person name="Childers C.P."/>
            <person name="Dinh H."/>
            <person name="Doddapaneni H."/>
            <person name="Dugan S."/>
            <person name="Gowin J."/>
            <person name="Greiner C."/>
            <person name="Han Y."/>
            <person name="Hu H."/>
            <person name="Hughes D.S.T."/>
            <person name="Huylmans A.-K."/>
            <person name="Kemena C."/>
            <person name="Kremer L.P.M."/>
            <person name="Lee S.L."/>
            <person name="Lopez-Ezquerra A."/>
            <person name="Mallet L."/>
            <person name="Monroy-Kuhn J.M."/>
            <person name="Moser A."/>
            <person name="Murali S.C."/>
            <person name="Muzny D.M."/>
            <person name="Otani S."/>
            <person name="Piulachs M.-D."/>
            <person name="Poelchau M."/>
            <person name="Qu J."/>
            <person name="Schaub F."/>
            <person name="Wada-Katsumata A."/>
            <person name="Worley K.C."/>
            <person name="Xie Q."/>
            <person name="Ylla G."/>
            <person name="Poulsen M."/>
            <person name="Gibbs R.A."/>
            <person name="Schal C."/>
            <person name="Richards S."/>
            <person name="Belles X."/>
            <person name="Korb J."/>
            <person name="Bornberg-Bauer E."/>
        </authorList>
    </citation>
    <scope>NUCLEOTIDE SEQUENCE [LARGE SCALE GENOMIC DNA]</scope>
    <source>
        <tissue evidence="2">Whole body</tissue>
    </source>
</reference>
<dbReference type="AlphaFoldDB" id="A0A2J7R993"/>
<dbReference type="InParanoid" id="A0A2J7R993"/>
<feature type="region of interest" description="Disordered" evidence="1">
    <location>
        <begin position="1"/>
        <end position="20"/>
    </location>
</feature>
<name>A0A2J7R993_9NEOP</name>
<comment type="caution">
    <text evidence="2">The sequence shown here is derived from an EMBL/GenBank/DDBJ whole genome shotgun (WGS) entry which is preliminary data.</text>
</comment>
<feature type="compositionally biased region" description="Basic and acidic residues" evidence="1">
    <location>
        <begin position="1"/>
        <end position="18"/>
    </location>
</feature>
<gene>
    <name evidence="2" type="ORF">B7P43_G16383</name>
</gene>